<dbReference type="EMBL" id="FP929059">
    <property type="protein sequence ID" value="CBL34328.1"/>
    <property type="molecule type" value="Genomic_DNA"/>
</dbReference>
<reference evidence="3 4" key="2">
    <citation type="submission" date="2010-03" db="EMBL/GenBank/DDBJ databases">
        <authorList>
            <person name="Pajon A."/>
        </authorList>
    </citation>
    <scope>NUCLEOTIDE SEQUENCE [LARGE SCALE GENOMIC DNA]</scope>
    <source>
        <strain evidence="3 4">V10Sc8a</strain>
    </source>
</reference>
<evidence type="ECO:0000256" key="1">
    <source>
        <dbReference type="PROSITE-ProRule" id="PRU00409"/>
    </source>
</evidence>
<keyword evidence="1" id="KW-0067">ATP-binding</keyword>
<dbReference type="PROSITE" id="PS00867">
    <property type="entry name" value="CPSASE_2"/>
    <property type="match status" value="1"/>
</dbReference>
<keyword evidence="1" id="KW-0547">Nucleotide-binding</keyword>
<evidence type="ECO:0000259" key="2">
    <source>
        <dbReference type="PROSITE" id="PS50975"/>
    </source>
</evidence>
<dbReference type="InterPro" id="IPR005479">
    <property type="entry name" value="CPAse_ATP-bd"/>
</dbReference>
<dbReference type="AlphaFoldDB" id="D4MKP5"/>
<organism evidence="3 4">
    <name type="scientific">[Eubacterium] siraeum V10Sc8a</name>
    <dbReference type="NCBI Taxonomy" id="717961"/>
    <lineage>
        <taxon>Bacteria</taxon>
        <taxon>Bacillati</taxon>
        <taxon>Bacillota</taxon>
        <taxon>Clostridia</taxon>
        <taxon>Eubacteriales</taxon>
        <taxon>Oscillospiraceae</taxon>
        <taxon>Oscillospiraceae incertae sedis</taxon>
    </lineage>
</organism>
<accession>D4MKP5</accession>
<name>D4MKP5_9FIRM</name>
<reference evidence="3 4" key="1">
    <citation type="submission" date="2010-03" db="EMBL/GenBank/DDBJ databases">
        <title>The genome sequence of Eubacterium siraeum V10Sc8a.</title>
        <authorList>
            <consortium name="metaHIT consortium -- http://www.metahit.eu/"/>
            <person name="Pajon A."/>
            <person name="Turner K."/>
            <person name="Parkhill J."/>
            <person name="Duncan S."/>
            <person name="Flint H."/>
        </authorList>
    </citation>
    <scope>NUCLEOTIDE SEQUENCE [LARGE SCALE GENOMIC DNA]</scope>
    <source>
        <strain evidence="3 4">V10Sc8a</strain>
    </source>
</reference>
<evidence type="ECO:0000313" key="4">
    <source>
        <dbReference type="Proteomes" id="UP000007050"/>
    </source>
</evidence>
<dbReference type="Gene3D" id="3.30.470.20">
    <property type="entry name" value="ATP-grasp fold, B domain"/>
    <property type="match status" value="1"/>
</dbReference>
<sequence>MNILIPNSFCYSAIGITKTLKRLSKYQVCLWGTGEEDKGVASGSLLVDEYLKSPSLNCASAYKAFLSSLIDSNGIDMIFCVLDSDLLVLDEIIKEHSSTVYVNPGHQNILLFRDKLAASKAIEKIGINIPRIVMEDAKVPLILREKISVGSTGIKYLDLCESAQLNGTVFVQERERGREFTVDVLCDKDGEPHLIIPRERLEIRNGMSFKTQLKRDGDLIDATKRICHKFCLPGIWNVQFIKNEKGVFFIELNPRISGSSIASITASFNFIDLYIDHFFFHNCIPSMDKLQEFVAWDSIVTRFYEESVFPQHNIKCPVS</sequence>
<dbReference type="Proteomes" id="UP000007050">
    <property type="component" value="Chromosome"/>
</dbReference>
<dbReference type="KEGG" id="esr:ES1_13440"/>
<dbReference type="GO" id="GO:0046872">
    <property type="term" value="F:metal ion binding"/>
    <property type="evidence" value="ECO:0007669"/>
    <property type="project" value="InterPro"/>
</dbReference>
<protein>
    <submittedName>
        <fullName evidence="3">ATP-grasp domain</fullName>
    </submittedName>
</protein>
<evidence type="ECO:0000313" key="3">
    <source>
        <dbReference type="EMBL" id="CBL34328.1"/>
    </source>
</evidence>
<dbReference type="HOGENOM" id="CLU_871218_0_0_9"/>
<proteinExistence type="predicted"/>
<feature type="domain" description="ATP-grasp" evidence="2">
    <location>
        <begin position="234"/>
        <end position="279"/>
    </location>
</feature>
<dbReference type="GO" id="GO:0005524">
    <property type="term" value="F:ATP binding"/>
    <property type="evidence" value="ECO:0007669"/>
    <property type="project" value="UniProtKB-UniRule"/>
</dbReference>
<dbReference type="InterPro" id="IPR011761">
    <property type="entry name" value="ATP-grasp"/>
</dbReference>
<dbReference type="PATRIC" id="fig|717961.3.peg.1427"/>
<gene>
    <name evidence="3" type="ORF">ES1_13440</name>
</gene>
<dbReference type="PROSITE" id="PS50975">
    <property type="entry name" value="ATP_GRASP"/>
    <property type="match status" value="1"/>
</dbReference>
<dbReference type="Gene3D" id="3.40.50.20">
    <property type="match status" value="1"/>
</dbReference>
<dbReference type="BioCyc" id="ESIR717961:G136L-1103-MONOMER"/>
<dbReference type="Pfam" id="PF15632">
    <property type="entry name" value="ATPgrasp_Ter"/>
    <property type="match status" value="1"/>
</dbReference>
<dbReference type="SUPFAM" id="SSF56059">
    <property type="entry name" value="Glutathione synthetase ATP-binding domain-like"/>
    <property type="match status" value="1"/>
</dbReference>